<reference evidence="3" key="1">
    <citation type="journal article" date="2019" name="Int. J. Syst. Evol. Microbiol.">
        <title>The Global Catalogue of Microorganisms (GCM) 10K type strain sequencing project: providing services to taxonomists for standard genome sequencing and annotation.</title>
        <authorList>
            <consortium name="The Broad Institute Genomics Platform"/>
            <consortium name="The Broad Institute Genome Sequencing Center for Infectious Disease"/>
            <person name="Wu L."/>
            <person name="Ma J."/>
        </authorList>
    </citation>
    <scope>NUCLEOTIDE SEQUENCE [LARGE SCALE GENOMIC DNA]</scope>
    <source>
        <strain evidence="3">CECT 7649</strain>
    </source>
</reference>
<accession>A0ABW2NZC9</accession>
<dbReference type="Pfam" id="PF13599">
    <property type="entry name" value="Pentapeptide_4"/>
    <property type="match status" value="1"/>
</dbReference>
<name>A0ABW2NZC9_9ACTN</name>
<evidence type="ECO:0000256" key="1">
    <source>
        <dbReference type="SAM" id="MobiDB-lite"/>
    </source>
</evidence>
<gene>
    <name evidence="2" type="ORF">ACFQSB_07725</name>
</gene>
<dbReference type="InterPro" id="IPR052949">
    <property type="entry name" value="PA_immunity-related"/>
</dbReference>
<dbReference type="RefSeq" id="WP_380825214.1">
    <property type="nucleotide sequence ID" value="NZ_JBHTCG010000004.1"/>
</dbReference>
<dbReference type="SUPFAM" id="SSF141571">
    <property type="entry name" value="Pentapeptide repeat-like"/>
    <property type="match status" value="1"/>
</dbReference>
<dbReference type="InterPro" id="IPR001646">
    <property type="entry name" value="5peptide_repeat"/>
</dbReference>
<sequence>MSSRMPDGRSSRVREPLRPKLGASLTSAEGSALDVVDDGSYRALEYKGADLSFRDAGAVEFEGCRFVETTFSGTRMRRGGFSDVELQRCDLSNMAATSSTMLRTSVSAGRLTGMTWSECAFRDVLVEDCRADLAAFRFSTFKNTVFRDCTMLEANFQNADLTGTRFERCDLSGAQFSGARMAGARFADCVLLGIGGVTSLAGVTVRSRDAQGLLHSLAGALGITIED</sequence>
<comment type="caution">
    <text evidence="2">The sequence shown here is derived from an EMBL/GenBank/DDBJ whole genome shotgun (WGS) entry which is preliminary data.</text>
</comment>
<evidence type="ECO:0000313" key="3">
    <source>
        <dbReference type="Proteomes" id="UP001596496"/>
    </source>
</evidence>
<dbReference type="EMBL" id="JBHTCG010000004">
    <property type="protein sequence ID" value="MFC7382092.1"/>
    <property type="molecule type" value="Genomic_DNA"/>
</dbReference>
<proteinExistence type="predicted"/>
<feature type="region of interest" description="Disordered" evidence="1">
    <location>
        <begin position="1"/>
        <end position="25"/>
    </location>
</feature>
<dbReference type="Gene3D" id="2.160.20.80">
    <property type="entry name" value="E3 ubiquitin-protein ligase SopA"/>
    <property type="match status" value="1"/>
</dbReference>
<evidence type="ECO:0000313" key="2">
    <source>
        <dbReference type="EMBL" id="MFC7382092.1"/>
    </source>
</evidence>
<feature type="compositionally biased region" description="Basic and acidic residues" evidence="1">
    <location>
        <begin position="1"/>
        <end position="18"/>
    </location>
</feature>
<dbReference type="PANTHER" id="PTHR42999">
    <property type="entry name" value="ANTIBIOTIC RESISTANCE PROTEIN MCBG"/>
    <property type="match status" value="1"/>
</dbReference>
<dbReference type="Proteomes" id="UP001596496">
    <property type="component" value="Unassembled WGS sequence"/>
</dbReference>
<dbReference type="PANTHER" id="PTHR42999:SF1">
    <property type="entry name" value="PENTAPEPTIDE REPEAT-CONTAINING PROTEIN"/>
    <property type="match status" value="1"/>
</dbReference>
<protein>
    <submittedName>
        <fullName evidence="2">Pentapeptide repeat-containing protein</fullName>
    </submittedName>
</protein>
<dbReference type="Pfam" id="PF00805">
    <property type="entry name" value="Pentapeptide"/>
    <property type="match status" value="1"/>
</dbReference>
<keyword evidence="3" id="KW-1185">Reference proteome</keyword>
<organism evidence="2 3">
    <name type="scientific">Sphaerisporangium rhizosphaerae</name>
    <dbReference type="NCBI Taxonomy" id="2269375"/>
    <lineage>
        <taxon>Bacteria</taxon>
        <taxon>Bacillati</taxon>
        <taxon>Actinomycetota</taxon>
        <taxon>Actinomycetes</taxon>
        <taxon>Streptosporangiales</taxon>
        <taxon>Streptosporangiaceae</taxon>
        <taxon>Sphaerisporangium</taxon>
    </lineage>
</organism>